<gene>
    <name evidence="2" type="ORF">ADEAN_000707300</name>
</gene>
<accession>A0A7G2CKW8</accession>
<keyword evidence="3" id="KW-1185">Reference proteome</keyword>
<dbReference type="AlphaFoldDB" id="A0A7G2CKW8"/>
<dbReference type="Proteomes" id="UP000515908">
    <property type="component" value="Chromosome 14"/>
</dbReference>
<organism evidence="2 3">
    <name type="scientific">Angomonas deanei</name>
    <dbReference type="NCBI Taxonomy" id="59799"/>
    <lineage>
        <taxon>Eukaryota</taxon>
        <taxon>Discoba</taxon>
        <taxon>Euglenozoa</taxon>
        <taxon>Kinetoplastea</taxon>
        <taxon>Metakinetoplastina</taxon>
        <taxon>Trypanosomatida</taxon>
        <taxon>Trypanosomatidae</taxon>
        <taxon>Strigomonadinae</taxon>
        <taxon>Angomonas</taxon>
    </lineage>
</organism>
<sequence>MQKANDPEDDAALVTLLKSISSLAEGEDNCLSSVGTSTNEAEGPHINSKANLSSSNPKIDQLLRDLGKSFHGISVNEEDVKKLVSHESKATPRDEEGWSPVKLDDL</sequence>
<name>A0A7G2CKW8_9TRYP</name>
<reference evidence="2 3" key="1">
    <citation type="submission" date="2020-08" db="EMBL/GenBank/DDBJ databases">
        <authorList>
            <person name="Newling K."/>
            <person name="Davey J."/>
            <person name="Forrester S."/>
        </authorList>
    </citation>
    <scope>NUCLEOTIDE SEQUENCE [LARGE SCALE GENOMIC DNA]</scope>
    <source>
        <strain evidence="3">Crithidia deanei Carvalho (ATCC PRA-265)</strain>
    </source>
</reference>
<dbReference type="EMBL" id="LR877158">
    <property type="protein sequence ID" value="CAD2219564.1"/>
    <property type="molecule type" value="Genomic_DNA"/>
</dbReference>
<protein>
    <submittedName>
        <fullName evidence="2">Uncharacterized protein</fullName>
    </submittedName>
</protein>
<evidence type="ECO:0000313" key="3">
    <source>
        <dbReference type="Proteomes" id="UP000515908"/>
    </source>
</evidence>
<feature type="region of interest" description="Disordered" evidence="1">
    <location>
        <begin position="28"/>
        <end position="55"/>
    </location>
</feature>
<feature type="region of interest" description="Disordered" evidence="1">
    <location>
        <begin position="82"/>
        <end position="106"/>
    </location>
</feature>
<evidence type="ECO:0000313" key="2">
    <source>
        <dbReference type="EMBL" id="CAD2219564.1"/>
    </source>
</evidence>
<dbReference type="VEuPathDB" id="TriTrypDB:ADEAN_000707300"/>
<proteinExistence type="predicted"/>
<evidence type="ECO:0000256" key="1">
    <source>
        <dbReference type="SAM" id="MobiDB-lite"/>
    </source>
</evidence>
<feature type="compositionally biased region" description="Polar residues" evidence="1">
    <location>
        <begin position="30"/>
        <end position="40"/>
    </location>
</feature>